<dbReference type="Pfam" id="PF20310">
    <property type="entry name" value="HTH_Tnp_2"/>
    <property type="match status" value="1"/>
</dbReference>
<dbReference type="InterPro" id="IPR009057">
    <property type="entry name" value="Homeodomain-like_sf"/>
</dbReference>
<feature type="coiled-coil region" evidence="1">
    <location>
        <begin position="103"/>
        <end position="140"/>
    </location>
</feature>
<sequence length="143" mass="16641">MNKRTFSQEQVKALKQNPNVLEVKSNGVTYTPEFKVKAVEASLRGQNPLQIFKELGLFDLDIIGKDVPRKRIYNWKKIYDEHGEVGLYLNKRNSARQGGSSNDESAEEKLKKAEARIKFLETENEFLKKLEEQERQALRKKQD</sequence>
<protein>
    <recommendedName>
        <fullName evidence="4">Transposase</fullName>
    </recommendedName>
</protein>
<gene>
    <name evidence="2" type="ORF">GCM10011389_17300</name>
</gene>
<dbReference type="InterPro" id="IPR046929">
    <property type="entry name" value="HTH_Tnp"/>
</dbReference>
<evidence type="ECO:0000256" key="1">
    <source>
        <dbReference type="SAM" id="Coils"/>
    </source>
</evidence>
<evidence type="ECO:0000313" key="3">
    <source>
        <dbReference type="Proteomes" id="UP000642571"/>
    </source>
</evidence>
<dbReference type="SUPFAM" id="SSF46689">
    <property type="entry name" value="Homeodomain-like"/>
    <property type="match status" value="1"/>
</dbReference>
<comment type="caution">
    <text evidence="2">The sequence shown here is derived from an EMBL/GenBank/DDBJ whole genome shotgun (WGS) entry which is preliminary data.</text>
</comment>
<organism evidence="2 3">
    <name type="scientific">Pontibacillus salipaludis</name>
    <dbReference type="NCBI Taxonomy" id="1697394"/>
    <lineage>
        <taxon>Bacteria</taxon>
        <taxon>Bacillati</taxon>
        <taxon>Bacillota</taxon>
        <taxon>Bacilli</taxon>
        <taxon>Bacillales</taxon>
        <taxon>Bacillaceae</taxon>
        <taxon>Pontibacillus</taxon>
    </lineage>
</organism>
<evidence type="ECO:0008006" key="4">
    <source>
        <dbReference type="Google" id="ProtNLM"/>
    </source>
</evidence>
<keyword evidence="1" id="KW-0175">Coiled coil</keyword>
<evidence type="ECO:0000313" key="2">
    <source>
        <dbReference type="EMBL" id="GGD10298.1"/>
    </source>
</evidence>
<dbReference type="EMBL" id="BMIN01000006">
    <property type="protein sequence ID" value="GGD10298.1"/>
    <property type="molecule type" value="Genomic_DNA"/>
</dbReference>
<dbReference type="Proteomes" id="UP000642571">
    <property type="component" value="Unassembled WGS sequence"/>
</dbReference>
<dbReference type="RefSeq" id="WP_188652819.1">
    <property type="nucleotide sequence ID" value="NZ_BMIN01000006.1"/>
</dbReference>
<proteinExistence type="predicted"/>
<name>A0ABQ1Q1I8_9BACI</name>
<reference evidence="3" key="1">
    <citation type="journal article" date="2019" name="Int. J. Syst. Evol. Microbiol.">
        <title>The Global Catalogue of Microorganisms (GCM) 10K type strain sequencing project: providing services to taxonomists for standard genome sequencing and annotation.</title>
        <authorList>
            <consortium name="The Broad Institute Genomics Platform"/>
            <consortium name="The Broad Institute Genome Sequencing Center for Infectious Disease"/>
            <person name="Wu L."/>
            <person name="Ma J."/>
        </authorList>
    </citation>
    <scope>NUCLEOTIDE SEQUENCE [LARGE SCALE GENOMIC DNA]</scope>
    <source>
        <strain evidence="3">CGMCC 1.15353</strain>
    </source>
</reference>
<keyword evidence="3" id="KW-1185">Reference proteome</keyword>
<accession>A0ABQ1Q1I8</accession>